<dbReference type="InterPro" id="IPR036390">
    <property type="entry name" value="WH_DNA-bd_sf"/>
</dbReference>
<dbReference type="AlphaFoldDB" id="A0A434AGK4"/>
<keyword evidence="2" id="KW-0238">DNA-binding</keyword>
<feature type="domain" description="HTH crp-type" evidence="5">
    <location>
        <begin position="170"/>
        <end position="238"/>
    </location>
</feature>
<dbReference type="PANTHER" id="PTHR24567">
    <property type="entry name" value="CRP FAMILY TRANSCRIPTIONAL REGULATORY PROTEIN"/>
    <property type="match status" value="1"/>
</dbReference>
<evidence type="ECO:0000256" key="3">
    <source>
        <dbReference type="ARBA" id="ARBA00023163"/>
    </source>
</evidence>
<dbReference type="Pfam" id="PF00027">
    <property type="entry name" value="cNMP_binding"/>
    <property type="match status" value="1"/>
</dbReference>
<evidence type="ECO:0000313" key="7">
    <source>
        <dbReference type="Proteomes" id="UP000282985"/>
    </source>
</evidence>
<organism evidence="6 7">
    <name type="scientific">Ancylomarina longa</name>
    <dbReference type="NCBI Taxonomy" id="2487017"/>
    <lineage>
        <taxon>Bacteria</taxon>
        <taxon>Pseudomonadati</taxon>
        <taxon>Bacteroidota</taxon>
        <taxon>Bacteroidia</taxon>
        <taxon>Marinilabiliales</taxon>
        <taxon>Marinifilaceae</taxon>
        <taxon>Ancylomarina</taxon>
    </lineage>
</organism>
<feature type="domain" description="Cyclic nucleotide-binding" evidence="4">
    <location>
        <begin position="37"/>
        <end position="139"/>
    </location>
</feature>
<dbReference type="PANTHER" id="PTHR24567:SF26">
    <property type="entry name" value="REGULATORY PROTEIN YEIL"/>
    <property type="match status" value="1"/>
</dbReference>
<dbReference type="CDD" id="cd00038">
    <property type="entry name" value="CAP_ED"/>
    <property type="match status" value="1"/>
</dbReference>
<accession>A0A434AGK4</accession>
<name>A0A434AGK4_9BACT</name>
<sequence length="247" mass="28040">MQDGDFSPVYLNISEGVILHLCKQINMEQIHDSGKRCLSILSSEENEELYSKSNSLNFEAGELIIKKGTPVNNIYFLKSGIVELSLNQTPHRQILNLLFDGEFIGINCVFSTAQYRFSARALTNCSIELLDRETFTKLLKANSTFSMAFIQYISWVNEDFLNWQMKLKEKNSAGALAFLISEFQKNFDRNSFEIPLTRQEMAGIIGFSKESVLKNLADFRKEGLIDSNGKSITIIDSSRLEEIAKYG</sequence>
<protein>
    <submittedName>
        <fullName evidence="6">Crp/Fnr family transcriptional regulator</fullName>
    </submittedName>
</protein>
<dbReference type="PROSITE" id="PS51063">
    <property type="entry name" value="HTH_CRP_2"/>
    <property type="match status" value="1"/>
</dbReference>
<dbReference type="SMART" id="SM00100">
    <property type="entry name" value="cNMP"/>
    <property type="match status" value="1"/>
</dbReference>
<dbReference type="PROSITE" id="PS50042">
    <property type="entry name" value="CNMP_BINDING_3"/>
    <property type="match status" value="1"/>
</dbReference>
<evidence type="ECO:0000256" key="1">
    <source>
        <dbReference type="ARBA" id="ARBA00023015"/>
    </source>
</evidence>
<dbReference type="GO" id="GO:0005829">
    <property type="term" value="C:cytosol"/>
    <property type="evidence" value="ECO:0007669"/>
    <property type="project" value="TreeGrafter"/>
</dbReference>
<gene>
    <name evidence="6" type="ORF">DLK05_13030</name>
</gene>
<dbReference type="Gene3D" id="1.10.10.10">
    <property type="entry name" value="Winged helix-like DNA-binding domain superfamily/Winged helix DNA-binding domain"/>
    <property type="match status" value="1"/>
</dbReference>
<dbReference type="InterPro" id="IPR036388">
    <property type="entry name" value="WH-like_DNA-bd_sf"/>
</dbReference>
<dbReference type="Gene3D" id="2.60.120.10">
    <property type="entry name" value="Jelly Rolls"/>
    <property type="match status" value="1"/>
</dbReference>
<dbReference type="InterPro" id="IPR000595">
    <property type="entry name" value="cNMP-bd_dom"/>
</dbReference>
<dbReference type="Proteomes" id="UP000282985">
    <property type="component" value="Unassembled WGS sequence"/>
</dbReference>
<evidence type="ECO:0000313" key="6">
    <source>
        <dbReference type="EMBL" id="RUT73518.1"/>
    </source>
</evidence>
<dbReference type="SUPFAM" id="SSF46785">
    <property type="entry name" value="Winged helix' DNA-binding domain"/>
    <property type="match status" value="1"/>
</dbReference>
<dbReference type="InterPro" id="IPR018490">
    <property type="entry name" value="cNMP-bd_dom_sf"/>
</dbReference>
<comment type="caution">
    <text evidence="6">The sequence shown here is derived from an EMBL/GenBank/DDBJ whole genome shotgun (WGS) entry which is preliminary data.</text>
</comment>
<dbReference type="Pfam" id="PF13545">
    <property type="entry name" value="HTH_Crp_2"/>
    <property type="match status" value="1"/>
</dbReference>
<keyword evidence="3" id="KW-0804">Transcription</keyword>
<dbReference type="GO" id="GO:0003677">
    <property type="term" value="F:DNA binding"/>
    <property type="evidence" value="ECO:0007669"/>
    <property type="project" value="UniProtKB-KW"/>
</dbReference>
<proteinExistence type="predicted"/>
<dbReference type="InterPro" id="IPR050397">
    <property type="entry name" value="Env_Response_Regulators"/>
</dbReference>
<evidence type="ECO:0000259" key="4">
    <source>
        <dbReference type="PROSITE" id="PS50042"/>
    </source>
</evidence>
<keyword evidence="7" id="KW-1185">Reference proteome</keyword>
<dbReference type="GO" id="GO:0003700">
    <property type="term" value="F:DNA-binding transcription factor activity"/>
    <property type="evidence" value="ECO:0007669"/>
    <property type="project" value="TreeGrafter"/>
</dbReference>
<dbReference type="PRINTS" id="PR00034">
    <property type="entry name" value="HTHCRP"/>
</dbReference>
<dbReference type="SMART" id="SM00419">
    <property type="entry name" value="HTH_CRP"/>
    <property type="match status" value="1"/>
</dbReference>
<dbReference type="EMBL" id="RJJX01000020">
    <property type="protein sequence ID" value="RUT73518.1"/>
    <property type="molecule type" value="Genomic_DNA"/>
</dbReference>
<dbReference type="InterPro" id="IPR012318">
    <property type="entry name" value="HTH_CRP"/>
</dbReference>
<evidence type="ECO:0000259" key="5">
    <source>
        <dbReference type="PROSITE" id="PS51063"/>
    </source>
</evidence>
<keyword evidence="1" id="KW-0805">Transcription regulation</keyword>
<evidence type="ECO:0000256" key="2">
    <source>
        <dbReference type="ARBA" id="ARBA00023125"/>
    </source>
</evidence>
<dbReference type="OrthoDB" id="9127033at2"/>
<dbReference type="InterPro" id="IPR014710">
    <property type="entry name" value="RmlC-like_jellyroll"/>
</dbReference>
<dbReference type="SUPFAM" id="SSF51206">
    <property type="entry name" value="cAMP-binding domain-like"/>
    <property type="match status" value="1"/>
</dbReference>
<reference evidence="6 7" key="1">
    <citation type="submission" date="2018-11" db="EMBL/GenBank/DDBJ databases">
        <title>Parancylomarina longa gen. nov., sp. nov., isolated from sediments of southern Okinawa.</title>
        <authorList>
            <person name="Fu T."/>
        </authorList>
    </citation>
    <scope>NUCLEOTIDE SEQUENCE [LARGE SCALE GENOMIC DNA]</scope>
    <source>
        <strain evidence="6 7">T3-2 S1-C</strain>
    </source>
</reference>